<dbReference type="OrthoDB" id="7567258at2"/>
<reference evidence="4" key="1">
    <citation type="submission" date="2016-12" db="EMBL/GenBank/DDBJ databases">
        <authorList>
            <person name="Varghese N."/>
            <person name="Submissions S."/>
        </authorList>
    </citation>
    <scope>NUCLEOTIDE SEQUENCE [LARGE SCALE GENOMIC DNA]</scope>
    <source>
        <strain evidence="4">DSM 25035</strain>
    </source>
</reference>
<dbReference type="Proteomes" id="UP000184609">
    <property type="component" value="Unassembled WGS sequence"/>
</dbReference>
<feature type="signal peptide" evidence="1">
    <location>
        <begin position="1"/>
        <end position="19"/>
    </location>
</feature>
<evidence type="ECO:0000313" key="4">
    <source>
        <dbReference type="Proteomes" id="UP000184609"/>
    </source>
</evidence>
<accession>A0A1M7Z7U4</accession>
<evidence type="ECO:0000259" key="2">
    <source>
        <dbReference type="Pfam" id="PF19780"/>
    </source>
</evidence>
<feature type="domain" description="DUF6265" evidence="2">
    <location>
        <begin position="40"/>
        <end position="146"/>
    </location>
</feature>
<evidence type="ECO:0000256" key="1">
    <source>
        <dbReference type="SAM" id="SignalP"/>
    </source>
</evidence>
<name>A0A1M7Z7U4_9BACT</name>
<organism evidence="3 4">
    <name type="scientific">Algoriphagus zhangzhouensis</name>
    <dbReference type="NCBI Taxonomy" id="1073327"/>
    <lineage>
        <taxon>Bacteria</taxon>
        <taxon>Pseudomonadati</taxon>
        <taxon>Bacteroidota</taxon>
        <taxon>Cytophagia</taxon>
        <taxon>Cytophagales</taxon>
        <taxon>Cyclobacteriaceae</taxon>
        <taxon>Algoriphagus</taxon>
    </lineage>
</organism>
<dbReference type="STRING" id="1073327.SAMN04488108_1112"/>
<evidence type="ECO:0000313" key="3">
    <source>
        <dbReference type="EMBL" id="SHO60914.1"/>
    </source>
</evidence>
<sequence>MKKLFLLSLFILNGASLFSQEVKTLKSDEKPGTGKIEDLDWIPGYWEGPGLGGECEEVWLPAKDGQMMGTFRFWNEGKLLFSEFFHLIQDGESLTLKLKHFSGDLSAWEDKDEWVEFRLVEIGENILYLDGLTMERIGDTMNVYVNLADGGQTQIEKFAYTKKDF</sequence>
<gene>
    <name evidence="3" type="ORF">SAMN04488108_1112</name>
</gene>
<dbReference type="RefSeq" id="WP_073570719.1">
    <property type="nucleotide sequence ID" value="NZ_FRXN01000001.1"/>
</dbReference>
<dbReference type="AlphaFoldDB" id="A0A1M7Z7U4"/>
<dbReference type="Pfam" id="PF19780">
    <property type="entry name" value="DUF6265"/>
    <property type="match status" value="1"/>
</dbReference>
<dbReference type="InterPro" id="IPR046232">
    <property type="entry name" value="DUF6265"/>
</dbReference>
<protein>
    <recommendedName>
        <fullName evidence="2">DUF6265 domain-containing protein</fullName>
    </recommendedName>
</protein>
<proteinExistence type="predicted"/>
<feature type="chain" id="PRO_5012952352" description="DUF6265 domain-containing protein" evidence="1">
    <location>
        <begin position="20"/>
        <end position="165"/>
    </location>
</feature>
<keyword evidence="4" id="KW-1185">Reference proteome</keyword>
<keyword evidence="1" id="KW-0732">Signal</keyword>
<dbReference type="EMBL" id="FRXN01000001">
    <property type="protein sequence ID" value="SHO60914.1"/>
    <property type="molecule type" value="Genomic_DNA"/>
</dbReference>